<feature type="chain" id="PRO_5032929117" description="DUF3857 domain-containing protein" evidence="1">
    <location>
        <begin position="22"/>
        <end position="665"/>
    </location>
</feature>
<feature type="domain" description="DUF3857" evidence="3">
    <location>
        <begin position="75"/>
        <end position="186"/>
    </location>
</feature>
<dbReference type="InterPro" id="IPR024618">
    <property type="entry name" value="DUF3857"/>
</dbReference>
<dbReference type="Proteomes" id="UP000576209">
    <property type="component" value="Unassembled WGS sequence"/>
</dbReference>
<evidence type="ECO:0000313" key="5">
    <source>
        <dbReference type="Proteomes" id="UP000576209"/>
    </source>
</evidence>
<dbReference type="Gene3D" id="3.10.620.30">
    <property type="match status" value="1"/>
</dbReference>
<dbReference type="Gene3D" id="2.60.120.1130">
    <property type="match status" value="1"/>
</dbReference>
<dbReference type="EMBL" id="JACIFF010000001">
    <property type="protein sequence ID" value="MBB4077639.1"/>
    <property type="molecule type" value="Genomic_DNA"/>
</dbReference>
<comment type="caution">
    <text evidence="4">The sequence shown here is derived from an EMBL/GenBank/DDBJ whole genome shotgun (WGS) entry which is preliminary data.</text>
</comment>
<dbReference type="InterPro" id="IPR038765">
    <property type="entry name" value="Papain-like_cys_pep_sf"/>
</dbReference>
<feature type="signal peptide" evidence="1">
    <location>
        <begin position="1"/>
        <end position="21"/>
    </location>
</feature>
<dbReference type="Pfam" id="PF01841">
    <property type="entry name" value="Transglut_core"/>
    <property type="match status" value="1"/>
</dbReference>
<protein>
    <recommendedName>
        <fullName evidence="6">DUF3857 domain-containing protein</fullName>
    </recommendedName>
</protein>
<gene>
    <name evidence="4" type="ORF">GGR28_000240</name>
</gene>
<evidence type="ECO:0008006" key="6">
    <source>
        <dbReference type="Google" id="ProtNLM"/>
    </source>
</evidence>
<evidence type="ECO:0000259" key="2">
    <source>
        <dbReference type="Pfam" id="PF01841"/>
    </source>
</evidence>
<reference evidence="4 5" key="1">
    <citation type="submission" date="2020-08" db="EMBL/GenBank/DDBJ databases">
        <title>Genomic Encyclopedia of Type Strains, Phase IV (KMG-IV): sequencing the most valuable type-strain genomes for metagenomic binning, comparative biology and taxonomic classification.</title>
        <authorList>
            <person name="Goeker M."/>
        </authorList>
    </citation>
    <scope>NUCLEOTIDE SEQUENCE [LARGE SCALE GENOMIC DNA]</scope>
    <source>
        <strain evidence="4 5">DSM 105137</strain>
    </source>
</reference>
<dbReference type="InterPro" id="IPR002931">
    <property type="entry name" value="Transglutaminase-like"/>
</dbReference>
<keyword evidence="1" id="KW-0732">Signal</keyword>
<dbReference type="RefSeq" id="WP_183493888.1">
    <property type="nucleotide sequence ID" value="NZ_JACIFF010000001.1"/>
</dbReference>
<keyword evidence="5" id="KW-1185">Reference proteome</keyword>
<proteinExistence type="predicted"/>
<sequence length="665" mass="75656">MHHPFTLAFSILFLFATNLSAQYEDGLKFGKITDEDRQLLLVPGDSAAAAYVLYDKLDLSFDFLPDKGPVLKESFHRRVKLLKPSSFDRANITLRYDRSFQSLGNLDAQVHLPDGTTIKLRGGDFVREKGDDRKETMKFTFPQITPGAVIEYRYTLSTESILTPTNYVFQEDIPVRWAEYTARIPKYYSYLSLGMHGNYHIREVEQRPLRWSPVALRGLSNEQMIMHSDMRFVMKDIVPFKHQPYTNNLRDYLPRVRLQLQSVQYPQSMVQPVLKDWHAVANELDELRNFGRAYQVKGNYNQLWKAAGPTVMAAESPRERIAAAYYFVASRIRWDERYHFIGSDSPDNIFKAGVGNSADLNLCLLALLNEAGIDAQPMLVSLRDGGVPIEVYPLVDQFDHLMVYATVGEGSILLDANGVSRPPGLPRERALNHRGWIASTQNPRWTSVEVPRARRVMLCEMSVDEAGLAEVDLTGRLESYFAHSGRLQLKKMKDDTEAPIASDILTHFPEATVVSKEIISGGDHSAQPLTYKVRMNVAAGMASDDYLYIQPILLPLLDAELDDVQERLYPIDFPYPWREQYITNVTVPEGYAVEELPESIRLRSEDGGMEATYTAVAKPDRTITINFSVDLDRTVYQAADYATLRAMYRRIIELQEASIVLKRAK</sequence>
<dbReference type="SUPFAM" id="SSF54001">
    <property type="entry name" value="Cysteine proteinases"/>
    <property type="match status" value="1"/>
</dbReference>
<evidence type="ECO:0000256" key="1">
    <source>
        <dbReference type="SAM" id="SignalP"/>
    </source>
</evidence>
<dbReference type="AlphaFoldDB" id="A0A840E762"/>
<evidence type="ECO:0000259" key="3">
    <source>
        <dbReference type="Pfam" id="PF12969"/>
    </source>
</evidence>
<dbReference type="Gene3D" id="2.60.40.3140">
    <property type="match status" value="1"/>
</dbReference>
<feature type="domain" description="Transglutaminase-like" evidence="2">
    <location>
        <begin position="310"/>
        <end position="382"/>
    </location>
</feature>
<name>A0A840E762_9BACT</name>
<dbReference type="Pfam" id="PF12969">
    <property type="entry name" value="DUF3857"/>
    <property type="match status" value="1"/>
</dbReference>
<evidence type="ECO:0000313" key="4">
    <source>
        <dbReference type="EMBL" id="MBB4077639.1"/>
    </source>
</evidence>
<accession>A0A840E762</accession>
<organism evidence="4 5">
    <name type="scientific">Neolewinella aquimaris</name>
    <dbReference type="NCBI Taxonomy" id="1835722"/>
    <lineage>
        <taxon>Bacteria</taxon>
        <taxon>Pseudomonadati</taxon>
        <taxon>Bacteroidota</taxon>
        <taxon>Saprospiria</taxon>
        <taxon>Saprospirales</taxon>
        <taxon>Lewinellaceae</taxon>
        <taxon>Neolewinella</taxon>
    </lineage>
</organism>